<evidence type="ECO:0000313" key="1">
    <source>
        <dbReference type="Proteomes" id="UP000887566"/>
    </source>
</evidence>
<evidence type="ECO:0000313" key="2">
    <source>
        <dbReference type="WBParaSite" id="PSAMB.scaffold2060size25660.g16149.t1"/>
    </source>
</evidence>
<name>A0A914VI88_9BILA</name>
<protein>
    <submittedName>
        <fullName evidence="2">Uncharacterized protein</fullName>
    </submittedName>
</protein>
<dbReference type="WBParaSite" id="PSAMB.scaffold2060size25660.g16149.t1">
    <property type="protein sequence ID" value="PSAMB.scaffold2060size25660.g16149.t1"/>
    <property type="gene ID" value="PSAMB.scaffold2060size25660.g16149"/>
</dbReference>
<organism evidence="1 2">
    <name type="scientific">Plectus sambesii</name>
    <dbReference type="NCBI Taxonomy" id="2011161"/>
    <lineage>
        <taxon>Eukaryota</taxon>
        <taxon>Metazoa</taxon>
        <taxon>Ecdysozoa</taxon>
        <taxon>Nematoda</taxon>
        <taxon>Chromadorea</taxon>
        <taxon>Plectida</taxon>
        <taxon>Plectina</taxon>
        <taxon>Plectoidea</taxon>
        <taxon>Plectidae</taxon>
        <taxon>Plectus</taxon>
    </lineage>
</organism>
<dbReference type="Proteomes" id="UP000887566">
    <property type="component" value="Unplaced"/>
</dbReference>
<proteinExistence type="predicted"/>
<sequence length="76" mass="8370">MANFRMEGVTAIMVGLPIFVTQWCVTKVSPMKKAQTAPANLVIVEDFATFAPIQNLHRILSARSSSRKHLAVQTLS</sequence>
<dbReference type="AlphaFoldDB" id="A0A914VI88"/>
<keyword evidence="1" id="KW-1185">Reference proteome</keyword>
<reference evidence="2" key="1">
    <citation type="submission" date="2022-11" db="UniProtKB">
        <authorList>
            <consortium name="WormBaseParasite"/>
        </authorList>
    </citation>
    <scope>IDENTIFICATION</scope>
</reference>
<accession>A0A914VI88</accession>